<dbReference type="InterPro" id="IPR000445">
    <property type="entry name" value="HhH_motif"/>
</dbReference>
<keyword evidence="13" id="KW-0326">Glycosidase</keyword>
<dbReference type="SUPFAM" id="SSF48150">
    <property type="entry name" value="DNA-glycosylase"/>
    <property type="match status" value="1"/>
</dbReference>
<protein>
    <recommendedName>
        <fullName evidence="5">Adenine DNA glycosylase</fullName>
        <ecNumber evidence="4">3.2.2.31</ecNumber>
    </recommendedName>
</protein>
<evidence type="ECO:0000313" key="15">
    <source>
        <dbReference type="EMBL" id="AFL95284.1"/>
    </source>
</evidence>
<keyword evidence="11" id="KW-0411">Iron-sulfur</keyword>
<dbReference type="HOGENOM" id="CLU_012862_2_1_2"/>
<evidence type="ECO:0000256" key="7">
    <source>
        <dbReference type="ARBA" id="ARBA00022723"/>
    </source>
</evidence>
<dbReference type="EC" id="3.2.2.31" evidence="4"/>
<dbReference type="GO" id="GO:0034039">
    <property type="term" value="F:8-oxo-7,8-dihydroguanine DNA N-glycosylase activity"/>
    <property type="evidence" value="ECO:0007669"/>
    <property type="project" value="TreeGrafter"/>
</dbReference>
<dbReference type="GO" id="GO:0032357">
    <property type="term" value="F:oxidized purine DNA binding"/>
    <property type="evidence" value="ECO:0007669"/>
    <property type="project" value="TreeGrafter"/>
</dbReference>
<dbReference type="PANTHER" id="PTHR42944">
    <property type="entry name" value="ADENINE DNA GLYCOSYLASE"/>
    <property type="match status" value="1"/>
</dbReference>
<dbReference type="GeneID" id="32177022"/>
<dbReference type="GO" id="GO:0006298">
    <property type="term" value="P:mismatch repair"/>
    <property type="evidence" value="ECO:0007669"/>
    <property type="project" value="TreeGrafter"/>
</dbReference>
<dbReference type="SMART" id="SM00478">
    <property type="entry name" value="ENDO3c"/>
    <property type="match status" value="1"/>
</dbReference>
<name>I3ZUA0_THECF</name>
<dbReference type="GO" id="GO:0046872">
    <property type="term" value="F:metal ion binding"/>
    <property type="evidence" value="ECO:0007669"/>
    <property type="project" value="UniProtKB-KW"/>
</dbReference>
<organism evidence="15 16">
    <name type="scientific">Thermococcus cleftensis (strain DSM 27260 / KACC 17922 / CL1)</name>
    <dbReference type="NCBI Taxonomy" id="163003"/>
    <lineage>
        <taxon>Archaea</taxon>
        <taxon>Methanobacteriati</taxon>
        <taxon>Methanobacteriota</taxon>
        <taxon>Thermococci</taxon>
        <taxon>Thermococcales</taxon>
        <taxon>Thermococcaceae</taxon>
        <taxon>Thermococcus</taxon>
    </lineage>
</organism>
<dbReference type="InterPro" id="IPR004035">
    <property type="entry name" value="Endouclease-III_FeS-bd_BS"/>
</dbReference>
<dbReference type="Gene3D" id="1.10.1670.10">
    <property type="entry name" value="Helix-hairpin-Helix base-excision DNA repair enzymes (C-terminal)"/>
    <property type="match status" value="1"/>
</dbReference>
<dbReference type="PANTHER" id="PTHR42944:SF1">
    <property type="entry name" value="ADENINE DNA GLYCOSYLASE"/>
    <property type="match status" value="1"/>
</dbReference>
<dbReference type="Pfam" id="PF00633">
    <property type="entry name" value="HHH"/>
    <property type="match status" value="1"/>
</dbReference>
<evidence type="ECO:0000256" key="11">
    <source>
        <dbReference type="ARBA" id="ARBA00023014"/>
    </source>
</evidence>
<evidence type="ECO:0000256" key="3">
    <source>
        <dbReference type="ARBA" id="ARBA00008343"/>
    </source>
</evidence>
<gene>
    <name evidence="15" type="ORF">CL1_1081</name>
</gene>
<evidence type="ECO:0000256" key="4">
    <source>
        <dbReference type="ARBA" id="ARBA00012045"/>
    </source>
</evidence>
<dbReference type="Gene3D" id="1.10.340.30">
    <property type="entry name" value="Hypothetical protein, domain 2"/>
    <property type="match status" value="1"/>
</dbReference>
<dbReference type="RefSeq" id="WP_014788919.1">
    <property type="nucleotide sequence ID" value="NC_018015.1"/>
</dbReference>
<comment type="similarity">
    <text evidence="3">Belongs to the Nth/MutY family.</text>
</comment>
<dbReference type="SMART" id="SM00525">
    <property type="entry name" value="FES"/>
    <property type="match status" value="1"/>
</dbReference>
<evidence type="ECO:0000259" key="14">
    <source>
        <dbReference type="SMART" id="SM00478"/>
    </source>
</evidence>
<dbReference type="OrthoDB" id="206280at2157"/>
<keyword evidence="12" id="KW-0234">DNA repair</keyword>
<evidence type="ECO:0000256" key="10">
    <source>
        <dbReference type="ARBA" id="ARBA00023004"/>
    </source>
</evidence>
<evidence type="ECO:0000256" key="13">
    <source>
        <dbReference type="ARBA" id="ARBA00023295"/>
    </source>
</evidence>
<dbReference type="InterPro" id="IPR023170">
    <property type="entry name" value="HhH_base_excis_C"/>
</dbReference>
<evidence type="ECO:0000256" key="9">
    <source>
        <dbReference type="ARBA" id="ARBA00022801"/>
    </source>
</evidence>
<comment type="catalytic activity">
    <reaction evidence="1">
        <text>Hydrolyzes free adenine bases from 7,8-dihydro-8-oxoguanine:adenine mismatched double-stranded DNA, leaving an apurinic site.</text>
        <dbReference type="EC" id="3.2.2.31"/>
    </reaction>
</comment>
<keyword evidence="7" id="KW-0479">Metal-binding</keyword>
<dbReference type="AlphaFoldDB" id="I3ZUA0"/>
<evidence type="ECO:0000256" key="8">
    <source>
        <dbReference type="ARBA" id="ARBA00022763"/>
    </source>
</evidence>
<dbReference type="Pfam" id="PF00730">
    <property type="entry name" value="HhH-GPD"/>
    <property type="match status" value="1"/>
</dbReference>
<evidence type="ECO:0000256" key="12">
    <source>
        <dbReference type="ARBA" id="ARBA00023204"/>
    </source>
</evidence>
<dbReference type="GO" id="GO:0051539">
    <property type="term" value="F:4 iron, 4 sulfur cluster binding"/>
    <property type="evidence" value="ECO:0007669"/>
    <property type="project" value="UniProtKB-KW"/>
</dbReference>
<dbReference type="GO" id="GO:0035485">
    <property type="term" value="F:adenine/guanine mispair binding"/>
    <property type="evidence" value="ECO:0007669"/>
    <property type="project" value="TreeGrafter"/>
</dbReference>
<sequence length="219" mass="25255">METPDENTELIEFFVNSLLSWYYQNGRNFPWRETRDPYRILVAELMLQRTKASQVVPVYLEFIKEFPDVLSLSRASPERIREYFSRLGLEWRAEKVLALAKILAEKYEGRIPCDRKELLSLPGIGQYISAAVLSFACDVPVAVVDSNVVRVLSRYFGVTPKGEGRRDRKILGLASKILPKHSHREYNFAIIDFAALICTPKKPKCKRCPLREKCSNKLL</sequence>
<accession>I3ZUA0</accession>
<keyword evidence="9" id="KW-0378">Hydrolase</keyword>
<dbReference type="InterPro" id="IPR003265">
    <property type="entry name" value="HhH-GPD_domain"/>
</dbReference>
<dbReference type="REBASE" id="49217">
    <property type="entry name" value="V.TspCL1ORF1080P"/>
</dbReference>
<dbReference type="PIRSF" id="PIRSF001435">
    <property type="entry name" value="Nth"/>
    <property type="match status" value="1"/>
</dbReference>
<evidence type="ECO:0000256" key="5">
    <source>
        <dbReference type="ARBA" id="ARBA00022023"/>
    </source>
</evidence>
<keyword evidence="16" id="KW-1185">Reference proteome</keyword>
<evidence type="ECO:0000256" key="2">
    <source>
        <dbReference type="ARBA" id="ARBA00001966"/>
    </source>
</evidence>
<keyword evidence="6" id="KW-0004">4Fe-4S</keyword>
<reference evidence="15 16" key="1">
    <citation type="journal article" date="2012" name="J. Bacteriol.">
        <title>Complete Genome Sequence of the Hyperthermophilic Archaeon Thermococcus sp. Strain CL1, Isolated from a Paralvinella sp. Polychaete Worm Collected from a Hydrothermal Vent.</title>
        <authorList>
            <person name="Jung J.H."/>
            <person name="Holden J.F."/>
            <person name="Seo D.H."/>
            <person name="Park K.H."/>
            <person name="Shin H."/>
            <person name="Ryu S."/>
            <person name="Lee J.H."/>
            <person name="Park C.S."/>
        </authorList>
    </citation>
    <scope>NUCLEOTIDE SEQUENCE [LARGE SCALE GENOMIC DNA]</scope>
    <source>
        <strain evidence="16">DSM 27260 / KACC 17922 / CL1</strain>
    </source>
</reference>
<keyword evidence="8" id="KW-0227">DNA damage</keyword>
<dbReference type="InterPro" id="IPR044298">
    <property type="entry name" value="MIG/MutY"/>
</dbReference>
<feature type="domain" description="HhH-GPD" evidence="14">
    <location>
        <begin position="46"/>
        <end position="196"/>
    </location>
</feature>
<dbReference type="InterPro" id="IPR003651">
    <property type="entry name" value="Endonuclease3_FeS-loop_motif"/>
</dbReference>
<evidence type="ECO:0000256" key="1">
    <source>
        <dbReference type="ARBA" id="ARBA00000843"/>
    </source>
</evidence>
<evidence type="ECO:0000313" key="16">
    <source>
        <dbReference type="Proteomes" id="UP000006064"/>
    </source>
</evidence>
<dbReference type="EMBL" id="CP003651">
    <property type="protein sequence ID" value="AFL95284.1"/>
    <property type="molecule type" value="Genomic_DNA"/>
</dbReference>
<dbReference type="PROSITE" id="PS00764">
    <property type="entry name" value="ENDONUCLEASE_III_1"/>
    <property type="match status" value="1"/>
</dbReference>
<evidence type="ECO:0000256" key="6">
    <source>
        <dbReference type="ARBA" id="ARBA00022485"/>
    </source>
</evidence>
<dbReference type="Proteomes" id="UP000006064">
    <property type="component" value="Chromosome"/>
</dbReference>
<dbReference type="GO" id="GO:0000701">
    <property type="term" value="F:purine-specific mismatch base pair DNA N-glycosylase activity"/>
    <property type="evidence" value="ECO:0007669"/>
    <property type="project" value="UniProtKB-EC"/>
</dbReference>
<dbReference type="STRING" id="163003.CL1_1081"/>
<comment type="cofactor">
    <cofactor evidence="2">
        <name>[4Fe-4S] cluster</name>
        <dbReference type="ChEBI" id="CHEBI:49883"/>
    </cofactor>
</comment>
<dbReference type="CDD" id="cd00056">
    <property type="entry name" value="ENDO3c"/>
    <property type="match status" value="1"/>
</dbReference>
<dbReference type="InterPro" id="IPR011257">
    <property type="entry name" value="DNA_glycosylase"/>
</dbReference>
<proteinExistence type="inferred from homology"/>
<keyword evidence="10" id="KW-0408">Iron</keyword>
<dbReference type="GO" id="GO:0006284">
    <property type="term" value="P:base-excision repair"/>
    <property type="evidence" value="ECO:0007669"/>
    <property type="project" value="InterPro"/>
</dbReference>
<dbReference type="KEGG" id="thm:CL1_1081"/>